<accession>A0A9P1IBN2</accession>
<evidence type="ECO:0000256" key="1">
    <source>
        <dbReference type="SAM" id="Phobius"/>
    </source>
</evidence>
<protein>
    <submittedName>
        <fullName evidence="2">Uncharacterized protein</fullName>
    </submittedName>
</protein>
<reference evidence="2" key="1">
    <citation type="submission" date="2022-11" db="EMBL/GenBank/DDBJ databases">
        <authorList>
            <person name="Kikuchi T."/>
        </authorList>
    </citation>
    <scope>NUCLEOTIDE SEQUENCE</scope>
    <source>
        <strain evidence="2">PS1010</strain>
    </source>
</reference>
<evidence type="ECO:0000313" key="3">
    <source>
        <dbReference type="Proteomes" id="UP001152747"/>
    </source>
</evidence>
<proteinExistence type="predicted"/>
<keyword evidence="3" id="KW-1185">Reference proteome</keyword>
<keyword evidence="1" id="KW-0812">Transmembrane</keyword>
<dbReference type="Proteomes" id="UP001152747">
    <property type="component" value="Unassembled WGS sequence"/>
</dbReference>
<comment type="caution">
    <text evidence="2">The sequence shown here is derived from an EMBL/GenBank/DDBJ whole genome shotgun (WGS) entry which is preliminary data.</text>
</comment>
<gene>
    <name evidence="2" type="ORF">CAMP_LOCUS4325</name>
</gene>
<organism evidence="2 3">
    <name type="scientific">Caenorhabditis angaria</name>
    <dbReference type="NCBI Taxonomy" id="860376"/>
    <lineage>
        <taxon>Eukaryota</taxon>
        <taxon>Metazoa</taxon>
        <taxon>Ecdysozoa</taxon>
        <taxon>Nematoda</taxon>
        <taxon>Chromadorea</taxon>
        <taxon>Rhabditida</taxon>
        <taxon>Rhabditina</taxon>
        <taxon>Rhabditomorpha</taxon>
        <taxon>Rhabditoidea</taxon>
        <taxon>Rhabditidae</taxon>
        <taxon>Peloderinae</taxon>
        <taxon>Caenorhabditis</taxon>
    </lineage>
</organism>
<name>A0A9P1IBN2_9PELO</name>
<keyword evidence="1" id="KW-0472">Membrane</keyword>
<dbReference type="OrthoDB" id="5772083at2759"/>
<dbReference type="AlphaFoldDB" id="A0A9P1IBN2"/>
<dbReference type="EMBL" id="CANHGI010000002">
    <property type="protein sequence ID" value="CAI5441688.1"/>
    <property type="molecule type" value="Genomic_DNA"/>
</dbReference>
<feature type="transmembrane region" description="Helical" evidence="1">
    <location>
        <begin position="40"/>
        <end position="57"/>
    </location>
</feature>
<evidence type="ECO:0000313" key="2">
    <source>
        <dbReference type="EMBL" id="CAI5441688.1"/>
    </source>
</evidence>
<keyword evidence="1" id="KW-1133">Transmembrane helix</keyword>
<sequence length="100" mass="11580">MRLSQVLRVMILGKDGQAVWKEITENKLPKGGKKLSFRQNAVIGFGIVMFVFSYAHFQDEINPGSKWSQYFRTITREPFAWLTKDQQNLPISPDHMPPIK</sequence>